<feature type="transmembrane region" description="Helical" evidence="3">
    <location>
        <begin position="2688"/>
        <end position="2708"/>
    </location>
</feature>
<feature type="coiled-coil region" evidence="1">
    <location>
        <begin position="1146"/>
        <end position="1176"/>
    </location>
</feature>
<protein>
    <submittedName>
        <fullName evidence="4">Uncharacterized protein</fullName>
    </submittedName>
</protein>
<dbReference type="SUPFAM" id="SSF57997">
    <property type="entry name" value="Tropomyosin"/>
    <property type="match status" value="1"/>
</dbReference>
<evidence type="ECO:0000256" key="2">
    <source>
        <dbReference type="SAM" id="MobiDB-lite"/>
    </source>
</evidence>
<feature type="coiled-coil region" evidence="1">
    <location>
        <begin position="2269"/>
        <end position="2464"/>
    </location>
</feature>
<evidence type="ECO:0000256" key="1">
    <source>
        <dbReference type="SAM" id="Coils"/>
    </source>
</evidence>
<feature type="compositionally biased region" description="Basic and acidic residues" evidence="2">
    <location>
        <begin position="270"/>
        <end position="281"/>
    </location>
</feature>
<feature type="region of interest" description="Disordered" evidence="2">
    <location>
        <begin position="709"/>
        <end position="733"/>
    </location>
</feature>
<feature type="coiled-coil region" evidence="1">
    <location>
        <begin position="1542"/>
        <end position="1703"/>
    </location>
</feature>
<proteinExistence type="predicted"/>
<dbReference type="EMBL" id="OIVN01000695">
    <property type="protein sequence ID" value="SPC84220.1"/>
    <property type="molecule type" value="Genomic_DNA"/>
</dbReference>
<feature type="region of interest" description="Disordered" evidence="2">
    <location>
        <begin position="237"/>
        <end position="281"/>
    </location>
</feature>
<feature type="coiled-coil region" evidence="1">
    <location>
        <begin position="1739"/>
        <end position="1850"/>
    </location>
</feature>
<keyword evidence="1" id="KW-0175">Coiled coil</keyword>
<keyword evidence="3" id="KW-0812">Transmembrane</keyword>
<reference evidence="4" key="1">
    <citation type="submission" date="2018-02" db="EMBL/GenBank/DDBJ databases">
        <authorList>
            <person name="Cohen D.B."/>
            <person name="Kent A.D."/>
        </authorList>
    </citation>
    <scope>NUCLEOTIDE SEQUENCE</scope>
</reference>
<feature type="compositionally biased region" description="Basic and acidic residues" evidence="2">
    <location>
        <begin position="719"/>
        <end position="733"/>
    </location>
</feature>
<dbReference type="PANTHER" id="PTHR43939">
    <property type="entry name" value="COILED-COIL DOMAIN-CONTAINING PROTEIN 158"/>
    <property type="match status" value="1"/>
</dbReference>
<evidence type="ECO:0000313" key="4">
    <source>
        <dbReference type="EMBL" id="SPC84220.1"/>
    </source>
</evidence>
<feature type="compositionally biased region" description="Basic and acidic residues" evidence="2">
    <location>
        <begin position="101"/>
        <end position="110"/>
    </location>
</feature>
<sequence>MLASAFDYMIQEEKVGRAFMAKAPKLRKLWDGVDWMDKNKSRTDLLAAGRKKLQQYRQKKEGKGSASQGKSSKKSGKSNQHEADADASSTTPIPTASPQVTERENAPHDDSDLETIDSSLSHPTGIGEPDTSLMQLRDYQVPDVGAMQEAGGLGSKQSDRSSEIELEGDRRLPLSEHGESAETLSRIASVETSMEEASHEAEQAGESGEVSASDGAILSDGVSASVLTLQEADGISAVNPATTNQQREEITPGLSYGENSNMPFQSGDYGKGREEKAQADLDSRTAAEGYNQQHMPDGSFIPEGESLESPLEIKMESSAGGWTVSPVADVSSTSLLQLTELIRGLNEEEFRFLLKSRESTSNAELGTGSLTFAEHGITDLFERLKEELFLTYFSKDIFHLQLAEQSELQMELDHQHHQLVDEISLLNASLNEVREKNQLLVEELQQCRSELQAVTSGREELQDQFHTVKAEVEIFSARAGVLQNSLERSEGDLLSLSTELADCKSLVATLQVENKKLEETVSSVSEERKKLVEENHFLFDENEKLSKDLADNKGLMAALQVENSNLNESLSSVTEEREKLEEENKHLSLEKEKQSVELADCKGLVAASQEENGNLNGSLLLVTQQRSKLEEDKEYLYLENERLTSKLLALQEQLSTEHGERMKVEVDLKEMTMHLEQLTEENIFLHSSLDTLKAKIREMDSQQTQIPCQVGGAGNESCPEVRSRGHESGADYEDSHQILGKQDGEVYSPVLEKPISDGLAAEPPLELPEQVFDDSFGFVALKGHLEEAEKILQKLEKAIEGMHSHSTFLSGSAGKGAAPGVSKLIQAFESKVHIDEHEVEERALNENQLPADLFMVTKEQTGNLRALLKLLGLDAENSSVLLKGERNGRKIVDATFKELRDEHEALMEHSNHLEAANIELGVLYEALKIHVGDIEAKNGELEVLYESLKKQDINLRAENSELGEKLRGYQSRISELQSQLYDFQHSSNEMASVIGSQLENLQKEAAERVLILEQDWNSTVAQILDIVGKFDELIGEVSTSLTISTGTHDGLDISSHVAASVNVANKVIEALQGKLQAAQTDHEAICTSYKELNEKCDDLHGKKELATGTLHKMHGKLWELVMSSSGSVDESEKTAQIEKLLDPLDYSEYKTLLEQVENLLDEKLQLKSVNNKLTAELINRAKEFEEMNRRCLNSNTIHKLIEDVEDVLKLDEAEINLDMTPASRLESLVSVLVQKLKDADVQVGLSREQFGYKMMELTELQDKIHQLEALTFEHENEILILKDSLHLAEEALISARSELQEKISELEQSEQRVSSIREKLSIAVAKGKGLVVQRDGLKQSLAETSSELERCLQELQLKDTRLQEVETKLKTYSEAGERVEALESELSYIRNSATALRESFLLKDSVLQRIEEILEDLDLPEHFHSRDIIEKIDWLARSATGNSVPVTEWDQKSSAGGGSYSDAGFAAMDAWKDDVQPSSNSWDDLRRNFEELQNRFYGLAEQNEMLEQSLMERNNMVQGLEELLDKIDMPLQFRSMEPEDRIEWLGKALSEAQHEINSLQEKIDNFENYCGSLSADLEESQRRASDLEADLQEVTLEREHLSERWEILTHECEKLSEKTVEFKLENEKLQHEVSGLKENLVEKLGNEERIVSIEGEIRRLQDLVTDALQESGIKDLVSGSGSIHCLEELLRKLIENYAILSSRNPVLGDVADRHHAKNDGITIAETRSIDTLNSGEPDIAVLKKELEEAKHEMMHVTEERDRYMEKHQCLICEVEALGRRKEELQELLSQEEQKSASVREKLNVAVRKGKSLVQQRDSLKQTIEEKNTEVGHLKSQITHWENALAEYEQKFRDLSAYPERVEALESERLLLSNHLTETEHYLQEKGHILSMILNTLNDIDVGGEVNSGDPVERLEQLGKLFSELSAAVASSEQQLRKSKRSADLLLAELNEVQDRNDVLQEELAKAANEVAELTKERDLAEAAKHEAISQLEKLSTVHSEERKNQLSELMGMKPVLNQLSKGFHDVNNLLADVFSKDLEFLHNLEVGVESFLKSNNAELVVLPLFSGSDGVIPRNSDNKENFPSIDFWSDSKTHGHFDENLVFEICHFVAHHLQEFMTEIGDLKEKFRKHSVSLHEQGSSLSKLMAIVHGEMTSQKESFEAVKRDMIHIESVEKEKDMELTLLRRNIAVLYKACASSVLEIENRRVDLVGNDMAAGGLGLNSTSADGDLPFSGQAQSYSEESIGMMADRLVLAVRDFASFKAETVVGSQKELKITIANLQKELQEKDIQKERICMELVGQIKEAEAAATSYLLDLQSSKTQVHDLEKQVEVIERERNILEQRVKELQDAQAASTELQEKVLSLTNVLAAKDQEIEALMQALDEEEVQMEDLTNKTEELEKVVQQKNLDLKNLEASRGKALKKLSITVTKFDELHHLSESLLAEVEKLQAQLQDRDADISFLRQEVTRCTNDVLVASQMSSKRTSDEIHEFLTWFDLMIARAGVHDVHLDDKNSSDVHEHKEILQKKVLYVISELEDLRAVGESKDALLQVERSKVEELTRKEDFLKKSLHEKESRLNLLEGVGDSERATSMTSEILEVEPVINKWTVPGTSIAPQVRSLRKGNNDQVAIAIDMDPGSSGRLEDEDDEKVHGFKSLTTSRIVPRFTRPVTDMIDGLWVSCDRALMRQPALRLGIIIYWAILHALLATVVV</sequence>
<dbReference type="PANTHER" id="PTHR43939:SF50">
    <property type="entry name" value="NUCLEOPORIN"/>
    <property type="match status" value="1"/>
</dbReference>
<feature type="coiled-coil region" evidence="1">
    <location>
        <begin position="1935"/>
        <end position="1990"/>
    </location>
</feature>
<feature type="coiled-coil region" evidence="1">
    <location>
        <begin position="778"/>
        <end position="805"/>
    </location>
</feature>
<feature type="coiled-coil region" evidence="1">
    <location>
        <begin position="423"/>
        <end position="464"/>
    </location>
</feature>
<dbReference type="Gene3D" id="1.10.287.1490">
    <property type="match status" value="1"/>
</dbReference>
<feature type="region of interest" description="Disordered" evidence="2">
    <location>
        <begin position="46"/>
        <end position="213"/>
    </location>
</feature>
<accession>A0A2N9FB30</accession>
<feature type="coiled-coil region" evidence="1">
    <location>
        <begin position="1257"/>
        <end position="1368"/>
    </location>
</feature>
<keyword evidence="3" id="KW-0472">Membrane</keyword>
<organism evidence="4">
    <name type="scientific">Fagus sylvatica</name>
    <name type="common">Beechnut</name>
    <dbReference type="NCBI Taxonomy" id="28930"/>
    <lineage>
        <taxon>Eukaryota</taxon>
        <taxon>Viridiplantae</taxon>
        <taxon>Streptophyta</taxon>
        <taxon>Embryophyta</taxon>
        <taxon>Tracheophyta</taxon>
        <taxon>Spermatophyta</taxon>
        <taxon>Magnoliopsida</taxon>
        <taxon>eudicotyledons</taxon>
        <taxon>Gunneridae</taxon>
        <taxon>Pentapetalae</taxon>
        <taxon>rosids</taxon>
        <taxon>fabids</taxon>
        <taxon>Fagales</taxon>
        <taxon>Fagaceae</taxon>
        <taxon>Fagus</taxon>
    </lineage>
</organism>
<feature type="compositionally biased region" description="Polar residues" evidence="2">
    <location>
        <begin position="87"/>
        <end position="100"/>
    </location>
</feature>
<feature type="coiled-coil region" evidence="1">
    <location>
        <begin position="661"/>
        <end position="695"/>
    </location>
</feature>
<feature type="compositionally biased region" description="Basic and acidic residues" evidence="2">
    <location>
        <begin position="157"/>
        <end position="180"/>
    </location>
</feature>
<name>A0A2N9FB30_FAGSY</name>
<feature type="coiled-coil region" evidence="1">
    <location>
        <begin position="500"/>
        <end position="597"/>
    </location>
</feature>
<keyword evidence="3" id="KW-1133">Transmembrane helix</keyword>
<gene>
    <name evidence="4" type="ORF">FSB_LOCUS12102</name>
</gene>
<evidence type="ECO:0000256" key="3">
    <source>
        <dbReference type="SAM" id="Phobius"/>
    </source>
</evidence>